<dbReference type="AlphaFoldDB" id="A0A1U9UPL5"/>
<dbReference type="OrthoDB" id="9180206at2"/>
<proteinExistence type="predicted"/>
<organism evidence="1 2">
    <name type="scientific">Cupriavidus necator</name>
    <name type="common">Alcaligenes eutrophus</name>
    <name type="synonym">Ralstonia eutropha</name>
    <dbReference type="NCBI Taxonomy" id="106590"/>
    <lineage>
        <taxon>Bacteria</taxon>
        <taxon>Pseudomonadati</taxon>
        <taxon>Pseudomonadota</taxon>
        <taxon>Betaproteobacteria</taxon>
        <taxon>Burkholderiales</taxon>
        <taxon>Burkholderiaceae</taxon>
        <taxon>Cupriavidus</taxon>
    </lineage>
</organism>
<evidence type="ECO:0000313" key="2">
    <source>
        <dbReference type="Proteomes" id="UP000189627"/>
    </source>
</evidence>
<dbReference type="RefSeq" id="WP_078196938.1">
    <property type="nucleotide sequence ID" value="NZ_CP017757.2"/>
</dbReference>
<dbReference type="Proteomes" id="UP000189627">
    <property type="component" value="Chromosome 1"/>
</dbReference>
<reference evidence="2" key="1">
    <citation type="submission" date="2017-02" db="EMBL/GenBank/DDBJ databases">
        <title>Complete genome sequence of Cupriavidus necator strain NH9, a 3-chlorobenzoate degrader.</title>
        <authorList>
            <person name="Moriuchi R."/>
            <person name="Dohra H."/>
            <person name="Ogawa N."/>
        </authorList>
    </citation>
    <scope>NUCLEOTIDE SEQUENCE [LARGE SCALE GENOMIC DNA]</scope>
    <source>
        <strain evidence="2">NH9</strain>
    </source>
</reference>
<dbReference type="KEGG" id="cuh:BJN34_12735"/>
<sequence length="151" mass="16227">MSILTNLVSAQIRDAKTELDGKILTRPALLVTDGLSTIYAVDVDIGEKDPLRNVPIARGNDELLYADTGNACRLRRTATGQYEVFGFSKELPGTYTVVSVNLDDLSIGSITDLTIEGRPVTYGELATYGGYGAVAYGSSAIFRGGVFQEIR</sequence>
<evidence type="ECO:0000313" key="1">
    <source>
        <dbReference type="EMBL" id="AQV94746.1"/>
    </source>
</evidence>
<name>A0A1U9UPL5_CUPNE</name>
<gene>
    <name evidence="1" type="ORF">BJN34_12735</name>
</gene>
<protein>
    <submittedName>
        <fullName evidence="1">Uncharacterized protein</fullName>
    </submittedName>
</protein>
<accession>A0A1U9UPL5</accession>
<dbReference type="EMBL" id="CP017757">
    <property type="protein sequence ID" value="AQV94746.1"/>
    <property type="molecule type" value="Genomic_DNA"/>
</dbReference>